<sequence>MSTVKTLVAVEVKTGWPLFQLDVNNAFLYDDLVEEVYMRLPPGLSVSSPPSSSPLVCKLQKSLYGLRQASRGSGDSLVTIAVYVDDIVLTGTDLHEITALKVFLHQKKFINDLQKEFHCDVCTPTVCPLELNEKLKASVGEPFPNPKVYRNLIRKLNFFTLTRPDLSLVVQHLSQFMQKPCVPHTKSALHLLRYLSGTSDPGIFLNNSSYFSVQVYCDSDWGSCPDSRRSVTSFCILLGGSLVCWKSKKQPVLSLSSAEAEYRSLSKVVAEVTWLARLLVDFGITDLSSIPVYCDNQAAIHITKNHVFHERTKHIELDCHFVRTKLADGLVTLLHTSSSTQMADVFTKSLPGAAHHSHLSKLGCFITLQLEGGCLDNRV</sequence>
<dbReference type="STRING" id="4097.A0A1S3WXB0"/>
<dbReference type="PANTHER" id="PTHR11439:SF470">
    <property type="entry name" value="CYSTEINE-RICH RLK (RECEPTOR-LIKE PROTEIN KINASE) 8"/>
    <property type="match status" value="1"/>
</dbReference>
<organism evidence="2">
    <name type="scientific">Nicotiana tabacum</name>
    <name type="common">Common tobacco</name>
    <dbReference type="NCBI Taxonomy" id="4097"/>
    <lineage>
        <taxon>Eukaryota</taxon>
        <taxon>Viridiplantae</taxon>
        <taxon>Streptophyta</taxon>
        <taxon>Embryophyta</taxon>
        <taxon>Tracheophyta</taxon>
        <taxon>Spermatophyta</taxon>
        <taxon>Magnoliopsida</taxon>
        <taxon>eudicotyledons</taxon>
        <taxon>Gunneridae</taxon>
        <taxon>Pentapetalae</taxon>
        <taxon>asterids</taxon>
        <taxon>lamiids</taxon>
        <taxon>Solanales</taxon>
        <taxon>Solanaceae</taxon>
        <taxon>Nicotianoideae</taxon>
        <taxon>Nicotianeae</taxon>
        <taxon>Nicotiana</taxon>
    </lineage>
</organism>
<accession>A0A1S3WXB0</accession>
<proteinExistence type="predicted"/>
<dbReference type="CDD" id="cd09272">
    <property type="entry name" value="RNase_HI_RT_Ty1"/>
    <property type="match status" value="1"/>
</dbReference>
<feature type="domain" description="Reverse transcriptase Ty1/copia-type" evidence="1">
    <location>
        <begin position="2"/>
        <end position="71"/>
    </location>
</feature>
<dbReference type="SUPFAM" id="SSF56672">
    <property type="entry name" value="DNA/RNA polymerases"/>
    <property type="match status" value="1"/>
</dbReference>
<dbReference type="AlphaFoldDB" id="A0A1S3WXB0"/>
<dbReference type="RefSeq" id="XP_016432257.1">
    <property type="nucleotide sequence ID" value="XM_016576771.1"/>
</dbReference>
<evidence type="ECO:0000313" key="2">
    <source>
        <dbReference type="RefSeq" id="XP_016432257.1"/>
    </source>
</evidence>
<dbReference type="KEGG" id="nta:107758924"/>
<dbReference type="InterPro" id="IPR043502">
    <property type="entry name" value="DNA/RNA_pol_sf"/>
</dbReference>
<reference evidence="2" key="1">
    <citation type="submission" date="2025-08" db="UniProtKB">
        <authorList>
            <consortium name="RefSeq"/>
        </authorList>
    </citation>
    <scope>IDENTIFICATION</scope>
</reference>
<dbReference type="Pfam" id="PF07727">
    <property type="entry name" value="RVT_2"/>
    <property type="match status" value="1"/>
</dbReference>
<dbReference type="PANTHER" id="PTHR11439">
    <property type="entry name" value="GAG-POL-RELATED RETROTRANSPOSON"/>
    <property type="match status" value="1"/>
</dbReference>
<dbReference type="PaxDb" id="4097-A0A1S3WXB0"/>
<evidence type="ECO:0000259" key="1">
    <source>
        <dbReference type="Pfam" id="PF07727"/>
    </source>
</evidence>
<dbReference type="InterPro" id="IPR013103">
    <property type="entry name" value="RVT_2"/>
</dbReference>
<name>A0A1S3WXB0_TOBAC</name>
<protein>
    <submittedName>
        <fullName evidence="2">Uncharacterized mitochondrial protein AtMg00810-like</fullName>
    </submittedName>
</protein>
<dbReference type="OrthoDB" id="414945at2759"/>
<gene>
    <name evidence="2" type="primary">LOC107758924</name>
</gene>